<dbReference type="InterPro" id="IPR036895">
    <property type="entry name" value="Uracil-DNA_glycosylase-like_sf"/>
</dbReference>
<dbReference type="NCBIfam" id="TIGR04274">
    <property type="entry name" value="hypoxanDNAglyco"/>
    <property type="match status" value="1"/>
</dbReference>
<name>A0A2U1FP96_9PORP</name>
<sequence>MSSEHKHSFPPVEDGQLEILILGSLPGDRSIAAGEYYAHPRNRFWPLMAKLLKQELPMGYSQRKEMLLAAHIGLWDVAHSAKRKGSADVDIMDAVPNDIVSLIGRNRQLHTIAFNGKKAEQLFRRHISLPDDSIRTICLPSTSPAYAAMDPDRLFEVWRSTICLNK</sequence>
<dbReference type="GeneID" id="94549950"/>
<evidence type="ECO:0000313" key="2">
    <source>
        <dbReference type="EMBL" id="PVZ14011.1"/>
    </source>
</evidence>
<feature type="domain" description="Uracil-DNA glycosylase-like" evidence="1">
    <location>
        <begin position="10"/>
        <end position="162"/>
    </location>
</feature>
<dbReference type="InterPro" id="IPR005122">
    <property type="entry name" value="Uracil-DNA_glycosylase-like"/>
</dbReference>
<dbReference type="Gene3D" id="3.40.470.10">
    <property type="entry name" value="Uracil-DNA glycosylase-like domain"/>
    <property type="match status" value="1"/>
</dbReference>
<organism evidence="2 3">
    <name type="scientific">Porphyromonas loveana</name>
    <dbReference type="NCBI Taxonomy" id="1884669"/>
    <lineage>
        <taxon>Bacteria</taxon>
        <taxon>Pseudomonadati</taxon>
        <taxon>Bacteroidota</taxon>
        <taxon>Bacteroidia</taxon>
        <taxon>Bacteroidales</taxon>
        <taxon>Porphyromonadaceae</taxon>
        <taxon>Porphyromonas</taxon>
    </lineage>
</organism>
<gene>
    <name evidence="2" type="ORF">C7382_10253</name>
</gene>
<dbReference type="SUPFAM" id="SSF52141">
    <property type="entry name" value="Uracil-DNA glycosylase-like"/>
    <property type="match status" value="1"/>
</dbReference>
<dbReference type="EMBL" id="QEKY01000002">
    <property type="protein sequence ID" value="PVZ14011.1"/>
    <property type="molecule type" value="Genomic_DNA"/>
</dbReference>
<proteinExistence type="predicted"/>
<dbReference type="RefSeq" id="WP_116678504.1">
    <property type="nucleotide sequence ID" value="NZ_JBGXZY010000047.1"/>
</dbReference>
<dbReference type="SMART" id="SM00986">
    <property type="entry name" value="UDG"/>
    <property type="match status" value="1"/>
</dbReference>
<dbReference type="AlphaFoldDB" id="A0A2U1FP96"/>
<evidence type="ECO:0000313" key="3">
    <source>
        <dbReference type="Proteomes" id="UP000245462"/>
    </source>
</evidence>
<evidence type="ECO:0000259" key="1">
    <source>
        <dbReference type="SMART" id="SM00986"/>
    </source>
</evidence>
<dbReference type="InterPro" id="IPR026353">
    <property type="entry name" value="Hypoxan-DNA_Glyclase"/>
</dbReference>
<dbReference type="Proteomes" id="UP000245462">
    <property type="component" value="Unassembled WGS sequence"/>
</dbReference>
<keyword evidence="3" id="KW-1185">Reference proteome</keyword>
<accession>A0A2U1FP96</accession>
<reference evidence="2 3" key="1">
    <citation type="submission" date="2018-04" db="EMBL/GenBank/DDBJ databases">
        <title>Genomic Encyclopedia of Type Strains, Phase IV (KMG-IV): sequencing the most valuable type-strain genomes for metagenomic binning, comparative biology and taxonomic classification.</title>
        <authorList>
            <person name="Goeker M."/>
        </authorList>
    </citation>
    <scope>NUCLEOTIDE SEQUENCE [LARGE SCALE GENOMIC DNA]</scope>
    <source>
        <strain evidence="2 3">DSM 28520</strain>
    </source>
</reference>
<dbReference type="SMART" id="SM00987">
    <property type="entry name" value="UreE_C"/>
    <property type="match status" value="1"/>
</dbReference>
<dbReference type="OrthoDB" id="9799921at2"/>
<dbReference type="CDD" id="cd10032">
    <property type="entry name" value="UDG-F6_HDG"/>
    <property type="match status" value="1"/>
</dbReference>
<dbReference type="Pfam" id="PF03167">
    <property type="entry name" value="UDG"/>
    <property type="match status" value="1"/>
</dbReference>
<comment type="caution">
    <text evidence="2">The sequence shown here is derived from an EMBL/GenBank/DDBJ whole genome shotgun (WGS) entry which is preliminary data.</text>
</comment>
<protein>
    <submittedName>
        <fullName evidence="2">G/U mismatch-specific uracil-DNA glycosylase</fullName>
    </submittedName>
</protein>